<evidence type="ECO:0000313" key="4">
    <source>
        <dbReference type="EMBL" id="MBB5953957.1"/>
    </source>
</evidence>
<dbReference type="InterPro" id="IPR018060">
    <property type="entry name" value="HTH_AraC"/>
</dbReference>
<evidence type="ECO:0000259" key="3">
    <source>
        <dbReference type="PROSITE" id="PS01124"/>
    </source>
</evidence>
<keyword evidence="1 4" id="KW-0238">DNA-binding</keyword>
<dbReference type="PANTHER" id="PTHR43280">
    <property type="entry name" value="ARAC-FAMILY TRANSCRIPTIONAL REGULATOR"/>
    <property type="match status" value="1"/>
</dbReference>
<feature type="compositionally biased region" description="Polar residues" evidence="2">
    <location>
        <begin position="428"/>
        <end position="443"/>
    </location>
</feature>
<dbReference type="Pfam" id="PF02311">
    <property type="entry name" value="AraC_binding"/>
    <property type="match status" value="1"/>
</dbReference>
<dbReference type="AlphaFoldDB" id="A0A841CCQ1"/>
<feature type="domain" description="HTH araC/xylS-type" evidence="3">
    <location>
        <begin position="180"/>
        <end position="262"/>
    </location>
</feature>
<dbReference type="GO" id="GO:0003700">
    <property type="term" value="F:DNA-binding transcription factor activity"/>
    <property type="evidence" value="ECO:0007669"/>
    <property type="project" value="InterPro"/>
</dbReference>
<name>A0A841CCQ1_9PSEU</name>
<evidence type="ECO:0000256" key="2">
    <source>
        <dbReference type="SAM" id="MobiDB-lite"/>
    </source>
</evidence>
<dbReference type="EMBL" id="JACHJN010000001">
    <property type="protein sequence ID" value="MBB5953957.1"/>
    <property type="molecule type" value="Genomic_DNA"/>
</dbReference>
<proteinExistence type="predicted"/>
<dbReference type="RefSeq" id="WP_221455270.1">
    <property type="nucleotide sequence ID" value="NZ_JACHJN010000001.1"/>
</dbReference>
<dbReference type="PANTHER" id="PTHR43280:SF32">
    <property type="entry name" value="TRANSCRIPTIONAL REGULATORY PROTEIN"/>
    <property type="match status" value="1"/>
</dbReference>
<dbReference type="Gene3D" id="1.10.10.60">
    <property type="entry name" value="Homeodomain-like"/>
    <property type="match status" value="1"/>
</dbReference>
<sequence>MVRMRHIPEVSYRNPAVAELGIEVLSLGALRQRAGDGHDLTRPQRPGFHLLMLVTAGTGVHTVDFTPYRLRPGSAVWVRPGQVQQFQPGSRFDGPLLLFQPDFPPPDTASPFGPTHWQLTAQDRLLAATAAEHLAHEYAVLTHAPVVAAGRLLAHLLAALLHRLSLASGTQGPAYNETFLRFREAVERDFATTHRVADYAHALGYSPRTLTRATQDAVGMGPKEFLDRRIVLEARRLLAHTDLPAAVVGARLGFPDPTNFFKSAPGSRPASSGRACHAVDRRSLARSARRAIGPRSSTTSTSTASRSSESSAARAPAGSTPSNSSSPTNPALTARARPATSTRSATGEPASSRRSACSTGSIHRCSAADVARASFGSDCAPARSWASTITLPRSRSSACRRRPRSSSSRRDVSSARRDRNGATRDSVLATQAASSRSCTLPKW</sequence>
<comment type="caution">
    <text evidence="4">The sequence shown here is derived from an EMBL/GenBank/DDBJ whole genome shotgun (WGS) entry which is preliminary data.</text>
</comment>
<evidence type="ECO:0000256" key="1">
    <source>
        <dbReference type="ARBA" id="ARBA00023125"/>
    </source>
</evidence>
<protein>
    <submittedName>
        <fullName evidence="4">AraC-like DNA-binding protein</fullName>
    </submittedName>
</protein>
<dbReference type="InterPro" id="IPR003313">
    <property type="entry name" value="AraC-bd"/>
</dbReference>
<organism evidence="4 5">
    <name type="scientific">Saccharothrix tamanrassetensis</name>
    <dbReference type="NCBI Taxonomy" id="1051531"/>
    <lineage>
        <taxon>Bacteria</taxon>
        <taxon>Bacillati</taxon>
        <taxon>Actinomycetota</taxon>
        <taxon>Actinomycetes</taxon>
        <taxon>Pseudonocardiales</taxon>
        <taxon>Pseudonocardiaceae</taxon>
        <taxon>Saccharothrix</taxon>
    </lineage>
</organism>
<accession>A0A841CCQ1</accession>
<dbReference type="InterPro" id="IPR037923">
    <property type="entry name" value="HTH-like"/>
</dbReference>
<dbReference type="Proteomes" id="UP000547510">
    <property type="component" value="Unassembled WGS sequence"/>
</dbReference>
<dbReference type="PROSITE" id="PS01124">
    <property type="entry name" value="HTH_ARAC_FAMILY_2"/>
    <property type="match status" value="1"/>
</dbReference>
<feature type="compositionally biased region" description="Basic and acidic residues" evidence="2">
    <location>
        <begin position="408"/>
        <end position="422"/>
    </location>
</feature>
<feature type="region of interest" description="Disordered" evidence="2">
    <location>
        <begin position="263"/>
        <end position="359"/>
    </location>
</feature>
<dbReference type="SMART" id="SM00342">
    <property type="entry name" value="HTH_ARAC"/>
    <property type="match status" value="1"/>
</dbReference>
<feature type="region of interest" description="Disordered" evidence="2">
    <location>
        <begin position="393"/>
        <end position="443"/>
    </location>
</feature>
<reference evidence="4 5" key="1">
    <citation type="submission" date="2020-08" db="EMBL/GenBank/DDBJ databases">
        <title>Genomic Encyclopedia of Type Strains, Phase III (KMG-III): the genomes of soil and plant-associated and newly described type strains.</title>
        <authorList>
            <person name="Whitman W."/>
        </authorList>
    </citation>
    <scope>NUCLEOTIDE SEQUENCE [LARGE SCALE GENOMIC DNA]</scope>
    <source>
        <strain evidence="4 5">CECT 8640</strain>
    </source>
</reference>
<dbReference type="SUPFAM" id="SSF51215">
    <property type="entry name" value="Regulatory protein AraC"/>
    <property type="match status" value="1"/>
</dbReference>
<gene>
    <name evidence="4" type="ORF">FHS29_000527</name>
</gene>
<evidence type="ECO:0000313" key="5">
    <source>
        <dbReference type="Proteomes" id="UP000547510"/>
    </source>
</evidence>
<feature type="compositionally biased region" description="Low complexity" evidence="2">
    <location>
        <begin position="295"/>
        <end position="346"/>
    </location>
</feature>
<keyword evidence="5" id="KW-1185">Reference proteome</keyword>
<dbReference type="GO" id="GO:0043565">
    <property type="term" value="F:sequence-specific DNA binding"/>
    <property type="evidence" value="ECO:0007669"/>
    <property type="project" value="InterPro"/>
</dbReference>
<dbReference type="Pfam" id="PF12833">
    <property type="entry name" value="HTH_18"/>
    <property type="match status" value="1"/>
</dbReference>